<evidence type="ECO:0000313" key="1">
    <source>
        <dbReference type="EMBL" id="MCM3737258.1"/>
    </source>
</evidence>
<reference evidence="1" key="1">
    <citation type="submission" date="2022-05" db="EMBL/GenBank/DDBJ databases">
        <title>Comparative Genomics of Spacecraft Associated Microbes.</title>
        <authorList>
            <person name="Tran M.T."/>
            <person name="Wright A."/>
            <person name="Seuylemezian A."/>
            <person name="Eisen J."/>
            <person name="Coil D."/>
        </authorList>
    </citation>
    <scope>NUCLEOTIDE SEQUENCE</scope>
    <source>
        <strain evidence="1">FAIRING 10M-2.2</strain>
    </source>
</reference>
<dbReference type="EMBL" id="JAMBOP010000021">
    <property type="protein sequence ID" value="MCM3737258.1"/>
    <property type="molecule type" value="Genomic_DNA"/>
</dbReference>
<sequence length="124" mass="14361">MKQLAKCKISVSEGQELILHIAEVKCGNNTYYFEINKAVDYISIYFIDGVKRRYSIASVEEMLTMIPNEIERKRYRNIIGDASWLLLDGIHDFRGMTKEEQAAFLYLKENVLNDMAMGLEEVDV</sequence>
<accession>A0ACC6AAA5</accession>
<proteinExistence type="predicted"/>
<dbReference type="Proteomes" id="UP001202289">
    <property type="component" value="Unassembled WGS sequence"/>
</dbReference>
<name>A0ACC6AAA5_9BACI</name>
<evidence type="ECO:0000313" key="2">
    <source>
        <dbReference type="Proteomes" id="UP001202289"/>
    </source>
</evidence>
<protein>
    <submittedName>
        <fullName evidence="1">Uncharacterized protein</fullName>
    </submittedName>
</protein>
<keyword evidence="2" id="KW-1185">Reference proteome</keyword>
<comment type="caution">
    <text evidence="1">The sequence shown here is derived from an EMBL/GenBank/DDBJ whole genome shotgun (WGS) entry which is preliminary data.</text>
</comment>
<gene>
    <name evidence="1" type="ORF">M3215_15985</name>
</gene>
<organism evidence="1 2">
    <name type="scientific">Bacillus cytotoxicus</name>
    <dbReference type="NCBI Taxonomy" id="580165"/>
    <lineage>
        <taxon>Bacteria</taxon>
        <taxon>Bacillati</taxon>
        <taxon>Bacillota</taxon>
        <taxon>Bacilli</taxon>
        <taxon>Bacillales</taxon>
        <taxon>Bacillaceae</taxon>
        <taxon>Bacillus</taxon>
        <taxon>Bacillus cereus group</taxon>
    </lineage>
</organism>